<accession>A0A0B8QP49</accession>
<dbReference type="Proteomes" id="UP000052991">
    <property type="component" value="Unassembled WGS sequence"/>
</dbReference>
<reference evidence="3" key="3">
    <citation type="journal article" date="2017" name="Genome Announc.">
        <title>Draft Genome Sequences of 24 Lactococcus lactis Strains.</title>
        <authorList>
            <person name="Backus L."/>
            <person name="Wels M."/>
            <person name="Boekhorst J."/>
            <person name="Dijkstra A.R."/>
            <person name="Beerthuyzen M."/>
            <person name="Kelly W.J."/>
            <person name="Siezen R.J."/>
            <person name="van Hijum S.A."/>
            <person name="Bachmann H."/>
        </authorList>
    </citation>
    <scope>NUCLEOTIDE SEQUENCE</scope>
    <source>
        <strain evidence="3">LMG9447</strain>
        <strain evidence="4">N42</strain>
    </source>
</reference>
<dbReference type="Proteomes" id="UP001055586">
    <property type="component" value="Chromosome"/>
</dbReference>
<dbReference type="InterPro" id="IPR010982">
    <property type="entry name" value="Lambda_DNA-bd_dom_sf"/>
</dbReference>
<dbReference type="Proteomes" id="UP000663169">
    <property type="component" value="Chromosome"/>
</dbReference>
<proteinExistence type="predicted"/>
<reference evidence="7 8" key="2">
    <citation type="submission" date="2015-10" db="EMBL/GenBank/DDBJ databases">
        <title>Draft Genome Sequences of 11 Lactococcus lactis subspecies cremoris strains.</title>
        <authorList>
            <person name="Wels M."/>
            <person name="Backus L."/>
            <person name="Boekhorst J."/>
            <person name="Dijkstra A."/>
            <person name="Beerthuizen M."/>
            <person name="Kelly W."/>
            <person name="Siezen R."/>
            <person name="Bachmann H."/>
            <person name="Van Hijum S."/>
        </authorList>
    </citation>
    <scope>NUCLEOTIDE SEQUENCE [LARGE SCALE GENOMIC DNA]</scope>
    <source>
        <strain evidence="8">LMG9449</strain>
        <strain evidence="7">N42</strain>
    </source>
</reference>
<name>A0A0B8QP49_LACLL</name>
<dbReference type="EMBL" id="CP090823">
    <property type="protein sequence ID" value="ARD94956.1"/>
    <property type="molecule type" value="Genomic_DNA"/>
</dbReference>
<gene>
    <name evidence="2" type="ORF">JCM5805K_2979</name>
    <name evidence="5" type="ORF">LL223_0063</name>
    <name evidence="1" type="ORF">LL229_0064</name>
    <name evidence="3" type="ORF">LMG9449_1878</name>
    <name evidence="4" type="ORF">N42_2661</name>
</gene>
<evidence type="ECO:0000313" key="4">
    <source>
        <dbReference type="EMBL" id="KSU24135.1"/>
    </source>
</evidence>
<reference evidence="1" key="6">
    <citation type="submission" date="2023-09" db="EMBL/GenBank/DDBJ databases">
        <title>Complete Genomes and Methylome analysis of Lactococcus lactis subs lactis strains.</title>
        <authorList>
            <person name="Fomenkov A."/>
            <person name="McDonnell B."/>
            <person name="Sun L."/>
            <person name="Van Sinderen D."/>
            <person name="Roberts R.J."/>
        </authorList>
    </citation>
    <scope>NUCLEOTIDE SEQUENCE</scope>
    <source>
        <strain evidence="1">229</strain>
    </source>
</reference>
<evidence type="ECO:0000313" key="8">
    <source>
        <dbReference type="Proteomes" id="UP000053612"/>
    </source>
</evidence>
<protein>
    <submittedName>
        <fullName evidence="3">HTH-type transcriptional regulator Rgg family</fullName>
    </submittedName>
    <submittedName>
        <fullName evidence="1">Helix-turn-helix transcriptional regulator</fullName>
    </submittedName>
    <submittedName>
        <fullName evidence="2">Predicted transcriptional regulators</fullName>
    </submittedName>
</protein>
<evidence type="ECO:0000313" key="3">
    <source>
        <dbReference type="EMBL" id="KSU16630.1"/>
    </source>
</evidence>
<dbReference type="AlphaFoldDB" id="A0A0B8QP49"/>
<dbReference type="EMBL" id="CP031926">
    <property type="protein sequence ID" value="QRZ33734.1"/>
    <property type="molecule type" value="Genomic_DNA"/>
</dbReference>
<organism evidence="2 6">
    <name type="scientific">Lactococcus lactis subsp. lactis</name>
    <name type="common">Streptococcus lactis</name>
    <dbReference type="NCBI Taxonomy" id="1360"/>
    <lineage>
        <taxon>Bacteria</taxon>
        <taxon>Bacillati</taxon>
        <taxon>Bacillota</taxon>
        <taxon>Bacilli</taxon>
        <taxon>Lactobacillales</taxon>
        <taxon>Streptococcaceae</taxon>
        <taxon>Lactococcus</taxon>
    </lineage>
</organism>
<dbReference type="Proteomes" id="UP000031847">
    <property type="component" value="Unassembled WGS sequence"/>
</dbReference>
<dbReference type="InterPro" id="IPR001387">
    <property type="entry name" value="Cro/C1-type_HTH"/>
</dbReference>
<evidence type="ECO:0000313" key="2">
    <source>
        <dbReference type="EMBL" id="GAM81855.1"/>
    </source>
</evidence>
<evidence type="ECO:0000313" key="6">
    <source>
        <dbReference type="Proteomes" id="UP000031847"/>
    </source>
</evidence>
<reference evidence="5" key="5">
    <citation type="submission" date="2023-04" db="EMBL/GenBank/DDBJ databases">
        <authorList>
            <person name="McDonnell B."/>
        </authorList>
    </citation>
    <scope>NUCLEOTIDE SEQUENCE</scope>
    <source>
        <strain evidence="5">223</strain>
    </source>
</reference>
<dbReference type="EMBL" id="LKLS01000153">
    <property type="protein sequence ID" value="KSU16630.1"/>
    <property type="molecule type" value="Genomic_DNA"/>
</dbReference>
<dbReference type="GO" id="GO:0003677">
    <property type="term" value="F:DNA binding"/>
    <property type="evidence" value="ECO:0007669"/>
    <property type="project" value="InterPro"/>
</dbReference>
<dbReference type="EMBL" id="LKLW01000160">
    <property type="protein sequence ID" value="KSU24135.1"/>
    <property type="molecule type" value="Genomic_DNA"/>
</dbReference>
<dbReference type="PATRIC" id="fig|1360.100.peg.2541"/>
<dbReference type="Gene3D" id="1.10.260.40">
    <property type="entry name" value="lambda repressor-like DNA-binding domains"/>
    <property type="match status" value="1"/>
</dbReference>
<dbReference type="CDD" id="cd00093">
    <property type="entry name" value="HTH_XRE"/>
    <property type="match status" value="1"/>
</dbReference>
<dbReference type="EMBL" id="BBSI01000042">
    <property type="protein sequence ID" value="GAM81855.1"/>
    <property type="molecule type" value="Genomic_DNA"/>
</dbReference>
<dbReference type="Proteomes" id="UP000053612">
    <property type="component" value="Unassembled WGS sequence"/>
</dbReference>
<sequence>MDSKSWGRVFREIREMKNLSLAKVAGDYENSPNFITSKQQVSRFELGKSDITLTKIY</sequence>
<evidence type="ECO:0000313" key="7">
    <source>
        <dbReference type="Proteomes" id="UP000052991"/>
    </source>
</evidence>
<evidence type="ECO:0000313" key="5">
    <source>
        <dbReference type="EMBL" id="QRZ33734.1"/>
    </source>
</evidence>
<dbReference type="RefSeq" id="WP_021214949.1">
    <property type="nucleotide sequence ID" value="NZ_BAABQR010000011.1"/>
</dbReference>
<reference evidence="5" key="4">
    <citation type="journal article" date="2020" name="Mol. Microbiol.">
        <title>The CWPS Rubik's cube: Linking diversity of cell wall polysaccharide structures with the encoded biosynthetic machinery of selected Lactococcus lactis strains.</title>
        <authorList>
            <person name="Mahony J."/>
            <person name="Frantzen C."/>
            <person name="Vinogradov E."/>
            <person name="Sadovskaya I."/>
            <person name="Theodorou I."/>
            <person name="Kelleher P."/>
            <person name="Chapot-Chartier M.P."/>
            <person name="Cambillau C."/>
            <person name="Holo H."/>
            <person name="van Sinderen D."/>
        </authorList>
    </citation>
    <scope>NUCLEOTIDE SEQUENCE</scope>
    <source>
        <strain evidence="5">223</strain>
    </source>
</reference>
<evidence type="ECO:0000313" key="1">
    <source>
        <dbReference type="EMBL" id="ARD94956.1"/>
    </source>
</evidence>
<reference evidence="2 6" key="1">
    <citation type="submission" date="2015-01" db="EMBL/GenBank/DDBJ databases">
        <title>Lactococcus lactis subsp.lactis JCM 5805 whole genome shotgun sequence.</title>
        <authorList>
            <person name="Fujii T."/>
            <person name="Tomita Y."/>
            <person name="Ikushima S."/>
            <person name="Fujiwara D."/>
        </authorList>
    </citation>
    <scope>NUCLEOTIDE SEQUENCE [LARGE SCALE GENOMIC DNA]</scope>
    <source>
        <strain evidence="2 6">JCM 5805</strain>
    </source>
</reference>